<evidence type="ECO:0000313" key="13">
    <source>
        <dbReference type="Ensembl" id="ENSAMXP00005015364.1"/>
    </source>
</evidence>
<accession>A0A8B9HME8</accession>
<evidence type="ECO:0000256" key="10">
    <source>
        <dbReference type="ARBA" id="ARBA00070130"/>
    </source>
</evidence>
<comment type="similarity">
    <text evidence="2 11">Belongs to the TFB2 family.</text>
</comment>
<dbReference type="Proteomes" id="UP000694621">
    <property type="component" value="Unplaced"/>
</dbReference>
<evidence type="ECO:0000259" key="12">
    <source>
        <dbReference type="Pfam" id="PF18307"/>
    </source>
</evidence>
<dbReference type="FunFam" id="3.30.70.2610:FF:000001">
    <property type="entry name" value="General transcription factor IIH subunit 4"/>
    <property type="match status" value="1"/>
</dbReference>
<protein>
    <recommendedName>
        <fullName evidence="10 11">General transcription factor IIH subunit 4</fullName>
    </recommendedName>
</protein>
<evidence type="ECO:0000256" key="6">
    <source>
        <dbReference type="ARBA" id="ARBA00023204"/>
    </source>
</evidence>
<evidence type="ECO:0000256" key="7">
    <source>
        <dbReference type="ARBA" id="ARBA00023242"/>
    </source>
</evidence>
<dbReference type="PANTHER" id="PTHR13152">
    <property type="entry name" value="TFIIH, POLYPEPTIDE 4"/>
    <property type="match status" value="1"/>
</dbReference>
<keyword evidence="4 11" id="KW-0805">Transcription regulation</keyword>
<comment type="function">
    <text evidence="8">Component of the general transcription and DNA repair factor IIH (TFIIH) core complex, which is involved in general and transcription-coupled nucleotide excision repair (NER) of damaged DNA and, when complexed to CAK, in RNA transcription by RNA polymerase II. In NER, TFIIH acts by opening DNA around the lesion to allow the excision of the damaged oligonucleotide and its replacement by a new DNA fragment. In transcription, TFIIH has an essential role in transcription initiation. When the pre-initiation complex (PIC) has been established, TFIIH is required for promoter opening and promoter escape. Phosphorylation of the C-terminal tail (CTD) of the largest subunit of RNA polymerase II by the kinase module CAK controls the initiation of transcription.</text>
</comment>
<evidence type="ECO:0000256" key="1">
    <source>
        <dbReference type="ARBA" id="ARBA00004123"/>
    </source>
</evidence>
<name>A0A8B9HME8_ASTMX</name>
<gene>
    <name evidence="13" type="primary">gtf2h4</name>
</gene>
<comment type="function">
    <text evidence="11">Component of the general transcription and DNA repair factor IIH (TFIIH) core complex which is involved in general and transcription-coupled nucleotide excision repair (NER) of damaged DNA.</text>
</comment>
<reference evidence="13" key="1">
    <citation type="submission" date="2025-08" db="UniProtKB">
        <authorList>
            <consortium name="Ensembl"/>
        </authorList>
    </citation>
    <scope>IDENTIFICATION</scope>
</reference>
<dbReference type="GO" id="GO:0005675">
    <property type="term" value="C:transcription factor TFIIH holo complex"/>
    <property type="evidence" value="ECO:0007669"/>
    <property type="project" value="TreeGrafter"/>
</dbReference>
<evidence type="ECO:0000313" key="14">
    <source>
        <dbReference type="Proteomes" id="UP000694621"/>
    </source>
</evidence>
<dbReference type="GO" id="GO:0006366">
    <property type="term" value="P:transcription by RNA polymerase II"/>
    <property type="evidence" value="ECO:0007669"/>
    <property type="project" value="UniProtKB-ARBA"/>
</dbReference>
<dbReference type="GO" id="GO:0003690">
    <property type="term" value="F:double-stranded DNA binding"/>
    <property type="evidence" value="ECO:0007669"/>
    <property type="project" value="TreeGrafter"/>
</dbReference>
<dbReference type="InterPro" id="IPR040662">
    <property type="entry name" value="Tfb2_C"/>
</dbReference>
<dbReference type="Gene3D" id="3.30.70.2610">
    <property type="match status" value="1"/>
</dbReference>
<evidence type="ECO:0000256" key="9">
    <source>
        <dbReference type="ARBA" id="ARBA00064576"/>
    </source>
</evidence>
<evidence type="ECO:0000256" key="3">
    <source>
        <dbReference type="ARBA" id="ARBA00022763"/>
    </source>
</evidence>
<organism evidence="13 14">
    <name type="scientific">Astyanax mexicanus</name>
    <name type="common">Blind cave fish</name>
    <name type="synonym">Astyanax fasciatus mexicanus</name>
    <dbReference type="NCBI Taxonomy" id="7994"/>
    <lineage>
        <taxon>Eukaryota</taxon>
        <taxon>Metazoa</taxon>
        <taxon>Chordata</taxon>
        <taxon>Craniata</taxon>
        <taxon>Vertebrata</taxon>
        <taxon>Euteleostomi</taxon>
        <taxon>Actinopterygii</taxon>
        <taxon>Neopterygii</taxon>
        <taxon>Teleostei</taxon>
        <taxon>Ostariophysi</taxon>
        <taxon>Characiformes</taxon>
        <taxon>Characoidei</taxon>
        <taxon>Acestrorhamphidae</taxon>
        <taxon>Acestrorhamphinae</taxon>
        <taxon>Astyanax</taxon>
    </lineage>
</organism>
<sequence>MKLRVQLQCKNLHEYLRELSPDILDRLYNHPATCLAVYRELPSLAKNYVMRMLFLDHPLPQAAVALWVKKDSQKDHDQCVSVLTGLRLWHNQQLQGGLQGIVLNPVFKDNLRIALLGGGKAWADEGSSLGPDRHARDVESLDRYAMERWEVILHFMVGSPSAAVSQDLAQLLIQAGLMKRYEAGDAPCITSAGFQFLLLDTASQLWYITLQYLNTVQSRGMDLVEILSFLFQLSFSTLGRDYSVEGMSESLQTFLQHLREFGLVFQRKSRRYYPTRLAITLAAGVTSGFIVVETNYRVYAYTDSELQIALVALFSEMLYRLSNVVVAQVTRESVQQAIANGITAQQIIHFLRTRAHPVMLKQTPVLPPTITDQIRLWELERDRLQFTEGVLYNQFLSQADFEVLRDRAQGLGVLVWQNAPHRVMVVTPHGHSEVKRFWKRQKSHT</sequence>
<comment type="subcellular location">
    <subcellularLocation>
        <location evidence="1 11">Nucleus</location>
    </subcellularLocation>
</comment>
<evidence type="ECO:0000256" key="4">
    <source>
        <dbReference type="ARBA" id="ARBA00023015"/>
    </source>
</evidence>
<dbReference type="Pfam" id="PF18307">
    <property type="entry name" value="Tfb2_C"/>
    <property type="match status" value="1"/>
</dbReference>
<evidence type="ECO:0000256" key="11">
    <source>
        <dbReference type="RuleBase" id="RU364024"/>
    </source>
</evidence>
<keyword evidence="6 11" id="KW-0234">DNA repair</keyword>
<keyword evidence="5 11" id="KW-0804">Transcription</keyword>
<keyword evidence="7 11" id="KW-0539">Nucleus</keyword>
<dbReference type="NCBIfam" id="TIGR00625">
    <property type="entry name" value="tfb2"/>
    <property type="match status" value="1"/>
</dbReference>
<keyword evidence="3 11" id="KW-0227">DNA damage</keyword>
<dbReference type="AlphaFoldDB" id="A0A8B9HME8"/>
<feature type="domain" description="Transcription factor Tfb2 C-terminal" evidence="12">
    <location>
        <begin position="372"/>
        <end position="439"/>
    </location>
</feature>
<dbReference type="GO" id="GO:0006289">
    <property type="term" value="P:nucleotide-excision repair"/>
    <property type="evidence" value="ECO:0007669"/>
    <property type="project" value="InterPro"/>
</dbReference>
<dbReference type="Ensembl" id="ENSAMXT00005016978.1">
    <property type="protein sequence ID" value="ENSAMXP00005015364.1"/>
    <property type="gene ID" value="ENSAMXG00005007988.1"/>
</dbReference>
<dbReference type="GO" id="GO:0001671">
    <property type="term" value="F:ATPase activator activity"/>
    <property type="evidence" value="ECO:0007669"/>
    <property type="project" value="InterPro"/>
</dbReference>
<dbReference type="InterPro" id="IPR004598">
    <property type="entry name" value="TFIIH_p52/Tfb2"/>
</dbReference>
<evidence type="ECO:0000256" key="2">
    <source>
        <dbReference type="ARBA" id="ARBA00007132"/>
    </source>
</evidence>
<comment type="subunit">
    <text evidence="9">Component of the 7-subunit TFIIH core complex composed of XPB/ERCC3, XPD/ERCC2, GTF2H1, GTF2H2, GTF2H3, GTF2H4 and GTF2H5, which is active in NER. The core complex associates with the 3-subunit CDK-activating kinase (CAK) module composed of CCNH/cyclin H, CDK7 and MNAT1 to form the 10-subunit holoenzyme (holo-TFIIH) active in transcription. Part of TBP-based Pol II pre-initiation complex (PIC), in which Pol II core assembles with general transcription factors and other specific initiation factors including GTF2E1, GTF2E2, GTF2F1, GTF2F2, TCEA1, ERCC2, ERCC3, GTF2H2, GTF2H3, GTF2H4, GTF2H5, GTF2A1, GTF2A2, GTF2B and TBP; this large multi-subunit PIC complex mediates DNA unwinding and targets Pol II core to the transcription start site where the first phosphodiester bond forms.</text>
</comment>
<dbReference type="Pfam" id="PF03849">
    <property type="entry name" value="Tfb2"/>
    <property type="match status" value="1"/>
</dbReference>
<evidence type="ECO:0000256" key="8">
    <source>
        <dbReference type="ARBA" id="ARBA00057028"/>
    </source>
</evidence>
<evidence type="ECO:0000256" key="5">
    <source>
        <dbReference type="ARBA" id="ARBA00023163"/>
    </source>
</evidence>
<proteinExistence type="inferred from homology"/>
<dbReference type="PANTHER" id="PTHR13152:SF0">
    <property type="entry name" value="GENERAL TRANSCRIPTION FACTOR IIH SUBUNIT 4"/>
    <property type="match status" value="1"/>
</dbReference>
<dbReference type="GO" id="GO:0000439">
    <property type="term" value="C:transcription factor TFIIH core complex"/>
    <property type="evidence" value="ECO:0007669"/>
    <property type="project" value="InterPro"/>
</dbReference>